<feature type="transmembrane region" description="Helical" evidence="1">
    <location>
        <begin position="7"/>
        <end position="24"/>
    </location>
</feature>
<evidence type="ECO:0000256" key="1">
    <source>
        <dbReference type="SAM" id="Phobius"/>
    </source>
</evidence>
<keyword evidence="1" id="KW-1133">Transmembrane helix</keyword>
<accession>A0A917ZK92</accession>
<comment type="caution">
    <text evidence="3">The sequence shown here is derived from an EMBL/GenBank/DDBJ whole genome shotgun (WGS) entry which is preliminary data.</text>
</comment>
<sequence>MVQIHSLRAVFTGFISLVACLLMFNSDKVVSLQSTETDLYRSPVFFPTLALAIIAVTGIALVIQAFKKVPFMLDMDCEDSSPKLFISASLLFLFLFYSLSSNWIGYLFSTLLFLMTAFFLSGIRSKVNIVLSALISLSLYAIFVWLLDIWFPKPWLASLLANSN</sequence>
<evidence type="ECO:0000313" key="4">
    <source>
        <dbReference type="Proteomes" id="UP000599578"/>
    </source>
</evidence>
<feature type="transmembrane region" description="Helical" evidence="1">
    <location>
        <begin position="84"/>
        <end position="100"/>
    </location>
</feature>
<dbReference type="Pfam" id="PF07331">
    <property type="entry name" value="TctB"/>
    <property type="match status" value="1"/>
</dbReference>
<keyword evidence="1" id="KW-0472">Membrane</keyword>
<keyword evidence="4" id="KW-1185">Reference proteome</keyword>
<organism evidence="3 4">
    <name type="scientific">Marinobacterium nitratireducens</name>
    <dbReference type="NCBI Taxonomy" id="518897"/>
    <lineage>
        <taxon>Bacteria</taxon>
        <taxon>Pseudomonadati</taxon>
        <taxon>Pseudomonadota</taxon>
        <taxon>Gammaproteobacteria</taxon>
        <taxon>Oceanospirillales</taxon>
        <taxon>Oceanospirillaceae</taxon>
        <taxon>Marinobacterium</taxon>
    </lineage>
</organism>
<proteinExistence type="predicted"/>
<dbReference type="RefSeq" id="WP_188861801.1">
    <property type="nucleotide sequence ID" value="NZ_BMLT01000009.1"/>
</dbReference>
<gene>
    <name evidence="3" type="ORF">GCM10011348_33930</name>
</gene>
<feature type="domain" description="DUF1468" evidence="2">
    <location>
        <begin position="16"/>
        <end position="152"/>
    </location>
</feature>
<dbReference type="AlphaFoldDB" id="A0A917ZK92"/>
<reference evidence="3 4" key="1">
    <citation type="journal article" date="2014" name="Int. J. Syst. Evol. Microbiol.">
        <title>Complete genome sequence of Corynebacterium casei LMG S-19264T (=DSM 44701T), isolated from a smear-ripened cheese.</title>
        <authorList>
            <consortium name="US DOE Joint Genome Institute (JGI-PGF)"/>
            <person name="Walter F."/>
            <person name="Albersmeier A."/>
            <person name="Kalinowski J."/>
            <person name="Ruckert C."/>
        </authorList>
    </citation>
    <scope>NUCLEOTIDE SEQUENCE [LARGE SCALE GENOMIC DNA]</scope>
    <source>
        <strain evidence="3 4">CGMCC 1.7286</strain>
    </source>
</reference>
<protein>
    <recommendedName>
        <fullName evidence="2">DUF1468 domain-containing protein</fullName>
    </recommendedName>
</protein>
<feature type="transmembrane region" description="Helical" evidence="1">
    <location>
        <begin position="44"/>
        <end position="63"/>
    </location>
</feature>
<name>A0A917ZK92_9GAMM</name>
<evidence type="ECO:0000259" key="2">
    <source>
        <dbReference type="Pfam" id="PF07331"/>
    </source>
</evidence>
<evidence type="ECO:0000313" key="3">
    <source>
        <dbReference type="EMBL" id="GGO85426.1"/>
    </source>
</evidence>
<keyword evidence="1" id="KW-0812">Transmembrane</keyword>
<feature type="transmembrane region" description="Helical" evidence="1">
    <location>
        <begin position="106"/>
        <end position="123"/>
    </location>
</feature>
<dbReference type="EMBL" id="BMLT01000009">
    <property type="protein sequence ID" value="GGO85426.1"/>
    <property type="molecule type" value="Genomic_DNA"/>
</dbReference>
<feature type="transmembrane region" description="Helical" evidence="1">
    <location>
        <begin position="130"/>
        <end position="151"/>
    </location>
</feature>
<dbReference type="InterPro" id="IPR009936">
    <property type="entry name" value="DUF1468"/>
</dbReference>
<dbReference type="Proteomes" id="UP000599578">
    <property type="component" value="Unassembled WGS sequence"/>
</dbReference>